<dbReference type="Pfam" id="PF05954">
    <property type="entry name" value="Phage_GPD"/>
    <property type="match status" value="1"/>
</dbReference>
<gene>
    <name evidence="1" type="ORF">NCTC12123_02485</name>
</gene>
<sequence>MLNRITVQLPVEGLLFWKLTGREAMSESFALTLTVLGTDARLDRSKLLGQPVTVTIPTQNLLTSRYVNGKITRVAVSAVELTGTRYAVYQLTVEPDLWPMKRDRNLRIFQGQTVPTDCQNPAG</sequence>
<evidence type="ECO:0000313" key="1">
    <source>
        <dbReference type="EMBL" id="STD21075.1"/>
    </source>
</evidence>
<proteinExistence type="predicted"/>
<dbReference type="AlphaFoldDB" id="A0A376FCJ3"/>
<organism evidence="1 2">
    <name type="scientific">Enterobacter asburiae</name>
    <dbReference type="NCBI Taxonomy" id="61645"/>
    <lineage>
        <taxon>Bacteria</taxon>
        <taxon>Pseudomonadati</taxon>
        <taxon>Pseudomonadota</taxon>
        <taxon>Gammaproteobacteria</taxon>
        <taxon>Enterobacterales</taxon>
        <taxon>Enterobacteriaceae</taxon>
        <taxon>Enterobacter</taxon>
        <taxon>Enterobacter cloacae complex</taxon>
    </lineage>
</organism>
<dbReference type="EMBL" id="UFYI01000007">
    <property type="protein sequence ID" value="STD21075.1"/>
    <property type="molecule type" value="Genomic_DNA"/>
</dbReference>
<accession>A0A376FCJ3</accession>
<dbReference type="Gene3D" id="2.30.110.50">
    <property type="match status" value="1"/>
</dbReference>
<name>A0A376FCJ3_ENTAS</name>
<dbReference type="SUPFAM" id="SSF69279">
    <property type="entry name" value="Phage tail proteins"/>
    <property type="match status" value="1"/>
</dbReference>
<protein>
    <submittedName>
        <fullName evidence="1">Type VI secretion system Vgr family protein</fullName>
    </submittedName>
</protein>
<reference evidence="1 2" key="1">
    <citation type="submission" date="2018-06" db="EMBL/GenBank/DDBJ databases">
        <authorList>
            <consortium name="Pathogen Informatics"/>
            <person name="Doyle S."/>
        </authorList>
    </citation>
    <scope>NUCLEOTIDE SEQUENCE [LARGE SCALE GENOMIC DNA]</scope>
    <source>
        <strain evidence="1 2">NCTC12123</strain>
    </source>
</reference>
<dbReference type="Proteomes" id="UP000255163">
    <property type="component" value="Unassembled WGS sequence"/>
</dbReference>
<evidence type="ECO:0000313" key="2">
    <source>
        <dbReference type="Proteomes" id="UP000255163"/>
    </source>
</evidence>